<comment type="caution">
    <text evidence="1">The sequence shown here is derived from an EMBL/GenBank/DDBJ whole genome shotgun (WGS) entry which is preliminary data.</text>
</comment>
<dbReference type="Proteomes" id="UP000830395">
    <property type="component" value="Chromosome 14"/>
</dbReference>
<organism evidence="1 2">
    <name type="scientific">Pangasius djambal</name>
    <dbReference type="NCBI Taxonomy" id="1691987"/>
    <lineage>
        <taxon>Eukaryota</taxon>
        <taxon>Metazoa</taxon>
        <taxon>Chordata</taxon>
        <taxon>Craniata</taxon>
        <taxon>Vertebrata</taxon>
        <taxon>Euteleostomi</taxon>
        <taxon>Actinopterygii</taxon>
        <taxon>Neopterygii</taxon>
        <taxon>Teleostei</taxon>
        <taxon>Ostariophysi</taxon>
        <taxon>Siluriformes</taxon>
        <taxon>Pangasiidae</taxon>
        <taxon>Pangasius</taxon>
    </lineage>
</organism>
<evidence type="ECO:0000313" key="1">
    <source>
        <dbReference type="EMBL" id="MCJ8739736.1"/>
    </source>
</evidence>
<name>A0ACC5YXG2_9TELE</name>
<reference evidence="1" key="1">
    <citation type="submission" date="2020-02" db="EMBL/GenBank/DDBJ databases">
        <title>Genome sequencing of the panga catfish, Pangasius djambal.</title>
        <authorList>
            <person name="Wen M."/>
            <person name="Zahm M."/>
            <person name="Roques C."/>
            <person name="Cabau C."/>
            <person name="Klopp C."/>
            <person name="Donnadieu C."/>
            <person name="Jouanno E."/>
            <person name="Avarre J.-C."/>
            <person name="Campet M."/>
            <person name="Ha T."/>
            <person name="Dugue R."/>
            <person name="Lampietro C."/>
            <person name="Louis A."/>
            <person name="Herpin A."/>
            <person name="Echchiki A."/>
            <person name="Berthelot C."/>
            <person name="Parey E."/>
            <person name="Roest-Crollius H."/>
            <person name="Braasch I."/>
            <person name="Postlethwait J.H."/>
            <person name="Bobe J."/>
            <person name="Montfort J."/>
            <person name="Bouchez O."/>
            <person name="Begum T."/>
            <person name="Schartl M."/>
            <person name="Gustiano R."/>
            <person name="Guiguen Y."/>
        </authorList>
    </citation>
    <scope>NUCLEOTIDE SEQUENCE</scope>
    <source>
        <strain evidence="1">Pdj_M5554</strain>
    </source>
</reference>
<protein>
    <submittedName>
        <fullName evidence="1">Uncharacterized protein</fullName>
    </submittedName>
</protein>
<gene>
    <name evidence="1" type="ORF">PDJAM_G00050580</name>
</gene>
<accession>A0ACC5YXG2</accession>
<sequence>MKEIHCTRKVVAPDDPLTPADSRPQETRSRTACSRTPCSLTRNTRRRSGGFSVAFTASRGTARAVPLPSRAFGSLALRAAPLQRIGDVARRRRGQTRPCFSALGSLSLGLERSPGSIATTPARSLAWPSTAPCTRRDCTTFL</sequence>
<keyword evidence="2" id="KW-1185">Reference proteome</keyword>
<evidence type="ECO:0000313" key="2">
    <source>
        <dbReference type="Proteomes" id="UP000830395"/>
    </source>
</evidence>
<dbReference type="EMBL" id="CM040988">
    <property type="protein sequence ID" value="MCJ8739736.1"/>
    <property type="molecule type" value="Genomic_DNA"/>
</dbReference>
<proteinExistence type="predicted"/>